<evidence type="ECO:0000313" key="1">
    <source>
        <dbReference type="EMBL" id="WHY88703.1"/>
    </source>
</evidence>
<dbReference type="EMBL" id="CP126114">
    <property type="protein sequence ID" value="WHY88703.1"/>
    <property type="molecule type" value="Genomic_DNA"/>
</dbReference>
<dbReference type="Proteomes" id="UP001178288">
    <property type="component" value="Chromosome"/>
</dbReference>
<dbReference type="RefSeq" id="WP_156487437.1">
    <property type="nucleotide sequence ID" value="NZ_CP126114.1"/>
</dbReference>
<evidence type="ECO:0000313" key="2">
    <source>
        <dbReference type="Proteomes" id="UP001178288"/>
    </source>
</evidence>
<reference evidence="1" key="1">
    <citation type="submission" date="2023-05" db="EMBL/GenBank/DDBJ databases">
        <title>Comparative genomics of Bacillaceae isolates and their secondary metabolite potential.</title>
        <authorList>
            <person name="Song L."/>
            <person name="Nielsen L.J."/>
            <person name="Mohite O."/>
            <person name="Xu X."/>
            <person name="Weber T."/>
            <person name="Kovacs A.T."/>
        </authorList>
    </citation>
    <scope>NUCLEOTIDE SEQUENCE</scope>
    <source>
        <strain evidence="1">XLM17</strain>
    </source>
</reference>
<proteinExistence type="predicted"/>
<keyword evidence="2" id="KW-1185">Reference proteome</keyword>
<dbReference type="KEGG" id="nnv:QNH39_13075"/>
<gene>
    <name evidence="1" type="ORF">QNH39_13075</name>
</gene>
<accession>A0AA95MVZ9</accession>
<organism evidence="1 2">
    <name type="scientific">Neobacillus novalis</name>
    <dbReference type="NCBI Taxonomy" id="220687"/>
    <lineage>
        <taxon>Bacteria</taxon>
        <taxon>Bacillati</taxon>
        <taxon>Bacillota</taxon>
        <taxon>Bacilli</taxon>
        <taxon>Bacillales</taxon>
        <taxon>Bacillaceae</taxon>
        <taxon>Neobacillus</taxon>
    </lineage>
</organism>
<dbReference type="AlphaFoldDB" id="A0AA95MVZ9"/>
<sequence length="94" mass="10130">MRWIFFSNLGGHPLIIISSKGDTSENSMGCKRAGSMDYTSAAGSMDHTLAVDSTDYTLAAGSTGHTLDNNKDFEPDNNLAADKLVVRYKGYLGH</sequence>
<name>A0AA95MVZ9_9BACI</name>
<protein>
    <submittedName>
        <fullName evidence="1">Uncharacterized protein</fullName>
    </submittedName>
</protein>